<proteinExistence type="predicted"/>
<dbReference type="EMBL" id="JADEYC010000027">
    <property type="protein sequence ID" value="MBE9375857.1"/>
    <property type="molecule type" value="Genomic_DNA"/>
</dbReference>
<keyword evidence="3" id="KW-1185">Reference proteome</keyword>
<accession>A0A929B9P4</accession>
<dbReference type="AlphaFoldDB" id="A0A929B9P4"/>
<name>A0A929B9P4_9PSEU</name>
<dbReference type="PROSITE" id="PS51819">
    <property type="entry name" value="VOC"/>
    <property type="match status" value="1"/>
</dbReference>
<dbReference type="InterPro" id="IPR029068">
    <property type="entry name" value="Glyas_Bleomycin-R_OHBP_Dase"/>
</dbReference>
<evidence type="ECO:0000313" key="2">
    <source>
        <dbReference type="EMBL" id="MBE9375857.1"/>
    </source>
</evidence>
<dbReference type="RefSeq" id="WP_193929306.1">
    <property type="nucleotide sequence ID" value="NZ_JADEYC010000027.1"/>
</dbReference>
<protein>
    <submittedName>
        <fullName evidence="2">VOC family protein</fullName>
    </submittedName>
</protein>
<dbReference type="Proteomes" id="UP000598360">
    <property type="component" value="Unassembled WGS sequence"/>
</dbReference>
<dbReference type="Pfam" id="PF00903">
    <property type="entry name" value="Glyoxalase"/>
    <property type="match status" value="1"/>
</dbReference>
<gene>
    <name evidence="2" type="ORF">IQ251_15505</name>
</gene>
<dbReference type="Gene3D" id="3.10.180.10">
    <property type="entry name" value="2,3-Dihydroxybiphenyl 1,2-Dioxygenase, domain 1"/>
    <property type="match status" value="1"/>
</dbReference>
<comment type="caution">
    <text evidence="2">The sequence shown here is derived from an EMBL/GenBank/DDBJ whole genome shotgun (WGS) entry which is preliminary data.</text>
</comment>
<evidence type="ECO:0000259" key="1">
    <source>
        <dbReference type="PROSITE" id="PS51819"/>
    </source>
</evidence>
<dbReference type="SUPFAM" id="SSF54593">
    <property type="entry name" value="Glyoxalase/Bleomycin resistance protein/Dihydroxybiphenyl dioxygenase"/>
    <property type="match status" value="1"/>
</dbReference>
<sequence>MAVRSGFPILTTGDLGRLVDFYRAAFDAERAYGFAGEDGADEYVTLTVGGTSLGIGRGDAGMGSTHDRTALWFYVDDVDDAYRRALDAGATGQREPTDMPWGERVAQVHDPDGLVINLGAES</sequence>
<dbReference type="PANTHER" id="PTHR34109:SF1">
    <property type="entry name" value="VOC DOMAIN-CONTAINING PROTEIN"/>
    <property type="match status" value="1"/>
</dbReference>
<organism evidence="2 3">
    <name type="scientific">Saccharopolyspora montiporae</name>
    <dbReference type="NCBI Taxonomy" id="2781240"/>
    <lineage>
        <taxon>Bacteria</taxon>
        <taxon>Bacillati</taxon>
        <taxon>Actinomycetota</taxon>
        <taxon>Actinomycetes</taxon>
        <taxon>Pseudonocardiales</taxon>
        <taxon>Pseudonocardiaceae</taxon>
        <taxon>Saccharopolyspora</taxon>
    </lineage>
</organism>
<dbReference type="InterPro" id="IPR037523">
    <property type="entry name" value="VOC_core"/>
</dbReference>
<dbReference type="InterPro" id="IPR004360">
    <property type="entry name" value="Glyas_Fos-R_dOase_dom"/>
</dbReference>
<dbReference type="PANTHER" id="PTHR34109">
    <property type="entry name" value="BNAUNNG04460D PROTEIN-RELATED"/>
    <property type="match status" value="1"/>
</dbReference>
<reference evidence="2" key="1">
    <citation type="submission" date="2020-10" db="EMBL/GenBank/DDBJ databases">
        <title>Diversity and distribution of actinomycetes associated with coral in the coast of Hainan.</title>
        <authorList>
            <person name="Li F."/>
        </authorList>
    </citation>
    <scope>NUCLEOTIDE SEQUENCE</scope>
    <source>
        <strain evidence="2">HNM0983</strain>
    </source>
</reference>
<evidence type="ECO:0000313" key="3">
    <source>
        <dbReference type="Proteomes" id="UP000598360"/>
    </source>
</evidence>
<feature type="domain" description="VOC" evidence="1">
    <location>
        <begin position="4"/>
        <end position="121"/>
    </location>
</feature>